<dbReference type="STRING" id="27342.A0A0H2QXA1"/>
<dbReference type="PANTHER" id="PTHR37984:SF5">
    <property type="entry name" value="PROTEIN NYNRIN-LIKE"/>
    <property type="match status" value="1"/>
</dbReference>
<dbReference type="SUPFAM" id="SSF50630">
    <property type="entry name" value="Acid proteases"/>
    <property type="match status" value="1"/>
</dbReference>
<name>A0A0H2QXA1_9AGAM</name>
<organism evidence="7 8">
    <name type="scientific">Schizopora paradoxa</name>
    <dbReference type="NCBI Taxonomy" id="27342"/>
    <lineage>
        <taxon>Eukaryota</taxon>
        <taxon>Fungi</taxon>
        <taxon>Dikarya</taxon>
        <taxon>Basidiomycota</taxon>
        <taxon>Agaricomycotina</taxon>
        <taxon>Agaricomycetes</taxon>
        <taxon>Hymenochaetales</taxon>
        <taxon>Schizoporaceae</taxon>
        <taxon>Schizopora</taxon>
    </lineage>
</organism>
<evidence type="ECO:0000256" key="2">
    <source>
        <dbReference type="ARBA" id="ARBA00022695"/>
    </source>
</evidence>
<evidence type="ECO:0000256" key="1">
    <source>
        <dbReference type="ARBA" id="ARBA00022679"/>
    </source>
</evidence>
<dbReference type="Gene3D" id="2.40.70.10">
    <property type="entry name" value="Acid Proteases"/>
    <property type="match status" value="1"/>
</dbReference>
<evidence type="ECO:0000259" key="6">
    <source>
        <dbReference type="Pfam" id="PF17921"/>
    </source>
</evidence>
<dbReference type="Pfam" id="PF17921">
    <property type="entry name" value="Integrase_H2C2"/>
    <property type="match status" value="1"/>
</dbReference>
<keyword evidence="4" id="KW-0255">Endonuclease</keyword>
<dbReference type="GO" id="GO:0004519">
    <property type="term" value="F:endonuclease activity"/>
    <property type="evidence" value="ECO:0007669"/>
    <property type="project" value="UniProtKB-KW"/>
</dbReference>
<dbReference type="InterPro" id="IPR050951">
    <property type="entry name" value="Retrovirus_Pol_polyprotein"/>
</dbReference>
<dbReference type="Proteomes" id="UP000053477">
    <property type="component" value="Unassembled WGS sequence"/>
</dbReference>
<evidence type="ECO:0000256" key="4">
    <source>
        <dbReference type="ARBA" id="ARBA00022759"/>
    </source>
</evidence>
<feature type="compositionally biased region" description="Pro residues" evidence="5">
    <location>
        <begin position="46"/>
        <end position="55"/>
    </location>
</feature>
<keyword evidence="3" id="KW-0540">Nuclease</keyword>
<keyword evidence="2" id="KW-0548">Nucleotidyltransferase</keyword>
<evidence type="ECO:0000313" key="8">
    <source>
        <dbReference type="Proteomes" id="UP000053477"/>
    </source>
</evidence>
<dbReference type="Gene3D" id="3.30.420.10">
    <property type="entry name" value="Ribonuclease H-like superfamily/Ribonuclease H"/>
    <property type="match status" value="1"/>
</dbReference>
<proteinExistence type="predicted"/>
<dbReference type="Gene3D" id="3.10.10.10">
    <property type="entry name" value="HIV Type 1 Reverse Transcriptase, subunit A, domain 1"/>
    <property type="match status" value="1"/>
</dbReference>
<dbReference type="InterPro" id="IPR043502">
    <property type="entry name" value="DNA/RNA_pol_sf"/>
</dbReference>
<dbReference type="Gene3D" id="3.30.70.270">
    <property type="match status" value="1"/>
</dbReference>
<feature type="domain" description="Integrase zinc-binding" evidence="6">
    <location>
        <begin position="527"/>
        <end position="582"/>
    </location>
</feature>
<dbReference type="InterPro" id="IPR043128">
    <property type="entry name" value="Rev_trsase/Diguanyl_cyclase"/>
</dbReference>
<dbReference type="GO" id="GO:0003676">
    <property type="term" value="F:nucleic acid binding"/>
    <property type="evidence" value="ECO:0007669"/>
    <property type="project" value="InterPro"/>
</dbReference>
<dbReference type="AlphaFoldDB" id="A0A0H2QXA1"/>
<dbReference type="PANTHER" id="PTHR37984">
    <property type="entry name" value="PROTEIN CBG26694"/>
    <property type="match status" value="1"/>
</dbReference>
<keyword evidence="8" id="KW-1185">Reference proteome</keyword>
<evidence type="ECO:0000256" key="3">
    <source>
        <dbReference type="ARBA" id="ARBA00022722"/>
    </source>
</evidence>
<accession>A0A0H2QXA1</accession>
<keyword evidence="4" id="KW-0378">Hydrolase</keyword>
<keyword evidence="1" id="KW-0808">Transferase</keyword>
<sequence>MDRHTGDDHLVTRDQFQDPKFKFMEFIHQEKARSCDTMLTGNEPGLRPPTPPLPAKPSTEDEPIDFYADNSDCEDYELTEDDTDLGNVTVPVLEGAFSDFQRSTGLGPRLLNSMAISLFGAAAKPRKLSESAPEPLARNAATPKDFIRKSPRSIVIEVEVEGHTVCALLDTGSRADFMSSNLADQLKLKREPLAKPLTVQLAVQGSTSKINYSVDANLVYQEINERRRFDILNVDGYDLILGTPFLFQHQVMITMNPSQIAIGSAASLPLVGSDVSQIQSRAADLAEPTLEQLREELREYAKPICKNAIDTPLPPLRAINHQIPLIDESKVYSWRPSRCPEPLKPLWREKREAYRTTGRWDFRSGTNAMPMLMLKKPPQPDGKLRLRTVIDCRERNANTKKLASPLPEIDAILRNVTSHKYRSLIDGKDAYEQIRVTPEHVDRTLFTTPDDNVPTTTPKLTELVSSDGIALRFPDCVRGKYAQDKLFFKILTAPSQHKNYVVEDDLIYLKSHGERVICIPDVFIGSRKLREILISHAHSILAHLGARKTSVYLRDQVWWPKLLDDVKSFCESCQLCQQGKARNHKSYGLLTPLQVPTRPWETFGVDFVGPLPESSNRLGAFDMICVFIDHLTAMVHLVPSRQTYRARDIAELSAIETRFSPRFSGTDYTTS</sequence>
<dbReference type="CDD" id="cd00303">
    <property type="entry name" value="retropepsin_like"/>
    <property type="match status" value="1"/>
</dbReference>
<gene>
    <name evidence="7" type="ORF">SCHPADRAFT_948148</name>
</gene>
<dbReference type="InterPro" id="IPR036397">
    <property type="entry name" value="RNaseH_sf"/>
</dbReference>
<dbReference type="GO" id="GO:0016779">
    <property type="term" value="F:nucleotidyltransferase activity"/>
    <property type="evidence" value="ECO:0007669"/>
    <property type="project" value="UniProtKB-KW"/>
</dbReference>
<dbReference type="InParanoid" id="A0A0H2QXA1"/>
<feature type="region of interest" description="Disordered" evidence="5">
    <location>
        <begin position="41"/>
        <end position="62"/>
    </location>
</feature>
<dbReference type="Pfam" id="PF13975">
    <property type="entry name" value="gag-asp_proteas"/>
    <property type="match status" value="1"/>
</dbReference>
<protein>
    <recommendedName>
        <fullName evidence="6">Integrase zinc-binding domain-containing protein</fullName>
    </recommendedName>
</protein>
<reference evidence="7 8" key="1">
    <citation type="submission" date="2015-04" db="EMBL/GenBank/DDBJ databases">
        <title>Complete genome sequence of Schizopora paradoxa KUC8140, a cosmopolitan wood degrader in East Asia.</title>
        <authorList>
            <consortium name="DOE Joint Genome Institute"/>
            <person name="Min B."/>
            <person name="Park H."/>
            <person name="Jang Y."/>
            <person name="Kim J.-J."/>
            <person name="Kim K.H."/>
            <person name="Pangilinan J."/>
            <person name="Lipzen A."/>
            <person name="Riley R."/>
            <person name="Grigoriev I.V."/>
            <person name="Spatafora J.W."/>
            <person name="Choi I.-G."/>
        </authorList>
    </citation>
    <scope>NUCLEOTIDE SEQUENCE [LARGE SCALE GENOMIC DNA]</scope>
    <source>
        <strain evidence="7 8">KUC8140</strain>
    </source>
</reference>
<dbReference type="EMBL" id="KQ086852">
    <property type="protein sequence ID" value="KLO03949.1"/>
    <property type="molecule type" value="Genomic_DNA"/>
</dbReference>
<evidence type="ECO:0000313" key="7">
    <source>
        <dbReference type="EMBL" id="KLO03949.1"/>
    </source>
</evidence>
<dbReference type="SUPFAM" id="SSF56672">
    <property type="entry name" value="DNA/RNA polymerases"/>
    <property type="match status" value="1"/>
</dbReference>
<evidence type="ECO:0000256" key="5">
    <source>
        <dbReference type="SAM" id="MobiDB-lite"/>
    </source>
</evidence>
<dbReference type="Gene3D" id="1.10.340.70">
    <property type="match status" value="1"/>
</dbReference>
<dbReference type="OrthoDB" id="1750432at2759"/>
<dbReference type="InterPro" id="IPR041588">
    <property type="entry name" value="Integrase_H2C2"/>
</dbReference>
<dbReference type="InterPro" id="IPR021109">
    <property type="entry name" value="Peptidase_aspartic_dom_sf"/>
</dbReference>